<proteinExistence type="predicted"/>
<reference evidence="1" key="1">
    <citation type="submission" date="2015-07" db="EMBL/GenBank/DDBJ databases">
        <title>MeaNS - Measles Nucleotide Surveillance Program.</title>
        <authorList>
            <person name="Tran T."/>
            <person name="Druce J."/>
        </authorList>
    </citation>
    <scope>NUCLEOTIDE SEQUENCE</scope>
    <source>
        <strain evidence="1">UCB-OBI-ISO-001</strain>
        <tissue evidence="1">Gonad</tissue>
    </source>
</reference>
<gene>
    <name evidence="1" type="ORF">OCBIM_22001091mg</name>
</gene>
<dbReference type="AlphaFoldDB" id="A0A0L8G303"/>
<name>A0A0L8G303_OCTBM</name>
<protein>
    <submittedName>
        <fullName evidence="1">Uncharacterized protein</fullName>
    </submittedName>
</protein>
<organism evidence="1">
    <name type="scientific">Octopus bimaculoides</name>
    <name type="common">California two-spotted octopus</name>
    <dbReference type="NCBI Taxonomy" id="37653"/>
    <lineage>
        <taxon>Eukaryota</taxon>
        <taxon>Metazoa</taxon>
        <taxon>Spiralia</taxon>
        <taxon>Lophotrochozoa</taxon>
        <taxon>Mollusca</taxon>
        <taxon>Cephalopoda</taxon>
        <taxon>Coleoidea</taxon>
        <taxon>Octopodiformes</taxon>
        <taxon>Octopoda</taxon>
        <taxon>Incirrata</taxon>
        <taxon>Octopodidae</taxon>
        <taxon>Octopus</taxon>
    </lineage>
</organism>
<accession>A0A0L8G303</accession>
<sequence>MSMKCVYIDCNPCWHFKIYIEYTDENHTNICPHEHVHKCKQRNTLYTSIYSRTHICLIFWGKLCL</sequence>
<dbReference type="EMBL" id="KQ424178">
    <property type="protein sequence ID" value="KOF71417.1"/>
    <property type="molecule type" value="Genomic_DNA"/>
</dbReference>
<evidence type="ECO:0000313" key="1">
    <source>
        <dbReference type="EMBL" id="KOF71417.1"/>
    </source>
</evidence>